<keyword evidence="9" id="KW-0406">Ion transport</keyword>
<feature type="transmembrane region" description="Helical" evidence="12">
    <location>
        <begin position="190"/>
        <end position="212"/>
    </location>
</feature>
<keyword evidence="4" id="KW-1003">Cell membrane</keyword>
<feature type="transmembrane region" description="Helical" evidence="12">
    <location>
        <begin position="334"/>
        <end position="363"/>
    </location>
</feature>
<evidence type="ECO:0000256" key="3">
    <source>
        <dbReference type="ARBA" id="ARBA00022448"/>
    </source>
</evidence>
<dbReference type="GO" id="GO:0006814">
    <property type="term" value="P:sodium ion transport"/>
    <property type="evidence" value="ECO:0007669"/>
    <property type="project" value="UniProtKB-KW"/>
</dbReference>
<evidence type="ECO:0000256" key="12">
    <source>
        <dbReference type="SAM" id="Phobius"/>
    </source>
</evidence>
<protein>
    <recommendedName>
        <fullName evidence="14">Sodium:solute symporter family protein</fullName>
    </recommendedName>
</protein>
<accession>A0A382E837</accession>
<organism evidence="13">
    <name type="scientific">marine metagenome</name>
    <dbReference type="NCBI Taxonomy" id="408172"/>
    <lineage>
        <taxon>unclassified sequences</taxon>
        <taxon>metagenomes</taxon>
        <taxon>ecological metagenomes</taxon>
    </lineage>
</organism>
<dbReference type="InterPro" id="IPR001734">
    <property type="entry name" value="Na/solute_symporter"/>
</dbReference>
<dbReference type="PANTHER" id="PTHR48086:SF3">
    <property type="entry name" value="SODIUM_PROLINE SYMPORTER"/>
    <property type="match status" value="1"/>
</dbReference>
<proteinExistence type="inferred from homology"/>
<feature type="transmembrane region" description="Helical" evidence="12">
    <location>
        <begin position="41"/>
        <end position="59"/>
    </location>
</feature>
<dbReference type="Gene3D" id="1.20.1730.10">
    <property type="entry name" value="Sodium/glucose cotransporter"/>
    <property type="match status" value="1"/>
</dbReference>
<feature type="transmembrane region" description="Helical" evidence="12">
    <location>
        <begin position="164"/>
        <end position="183"/>
    </location>
</feature>
<dbReference type="PANTHER" id="PTHR48086">
    <property type="entry name" value="SODIUM/PROLINE SYMPORTER-RELATED"/>
    <property type="match status" value="1"/>
</dbReference>
<dbReference type="Pfam" id="PF00474">
    <property type="entry name" value="SSF"/>
    <property type="match status" value="1"/>
</dbReference>
<dbReference type="InterPro" id="IPR038377">
    <property type="entry name" value="Na/Glc_symporter_sf"/>
</dbReference>
<evidence type="ECO:0000256" key="5">
    <source>
        <dbReference type="ARBA" id="ARBA00022692"/>
    </source>
</evidence>
<keyword evidence="7 12" id="KW-1133">Transmembrane helix</keyword>
<feature type="transmembrane region" description="Helical" evidence="12">
    <location>
        <begin position="79"/>
        <end position="99"/>
    </location>
</feature>
<feature type="transmembrane region" description="Helical" evidence="12">
    <location>
        <begin position="416"/>
        <end position="433"/>
    </location>
</feature>
<evidence type="ECO:0000256" key="8">
    <source>
        <dbReference type="ARBA" id="ARBA00023053"/>
    </source>
</evidence>
<keyword evidence="3" id="KW-0813">Transport</keyword>
<evidence type="ECO:0000256" key="11">
    <source>
        <dbReference type="ARBA" id="ARBA00023201"/>
    </source>
</evidence>
<evidence type="ECO:0000256" key="2">
    <source>
        <dbReference type="ARBA" id="ARBA00006434"/>
    </source>
</evidence>
<evidence type="ECO:0000256" key="6">
    <source>
        <dbReference type="ARBA" id="ARBA00022847"/>
    </source>
</evidence>
<evidence type="ECO:0000313" key="13">
    <source>
        <dbReference type="EMBL" id="SVB46539.1"/>
    </source>
</evidence>
<feature type="transmembrane region" description="Helical" evidence="12">
    <location>
        <begin position="6"/>
        <end position="29"/>
    </location>
</feature>
<keyword evidence="10 12" id="KW-0472">Membrane</keyword>
<keyword evidence="6" id="KW-0769">Symport</keyword>
<dbReference type="PROSITE" id="PS50283">
    <property type="entry name" value="NA_SOLUT_SYMP_3"/>
    <property type="match status" value="1"/>
</dbReference>
<comment type="subcellular location">
    <subcellularLocation>
        <location evidence="1">Cell membrane</location>
        <topology evidence="1">Multi-pass membrane protein</topology>
    </subcellularLocation>
</comment>
<feature type="transmembrane region" description="Helical" evidence="12">
    <location>
        <begin position="466"/>
        <end position="486"/>
    </location>
</feature>
<feature type="transmembrane region" description="Helical" evidence="12">
    <location>
        <begin position="248"/>
        <end position="270"/>
    </location>
</feature>
<feature type="transmembrane region" description="Helical" evidence="12">
    <location>
        <begin position="282"/>
        <end position="305"/>
    </location>
</feature>
<feature type="transmembrane region" description="Helical" evidence="12">
    <location>
        <begin position="384"/>
        <end position="404"/>
    </location>
</feature>
<dbReference type="InterPro" id="IPR050277">
    <property type="entry name" value="Sodium:Solute_Symporter"/>
</dbReference>
<dbReference type="GO" id="GO:0015293">
    <property type="term" value="F:symporter activity"/>
    <property type="evidence" value="ECO:0007669"/>
    <property type="project" value="UniProtKB-KW"/>
</dbReference>
<evidence type="ECO:0000256" key="10">
    <source>
        <dbReference type="ARBA" id="ARBA00023136"/>
    </source>
</evidence>
<dbReference type="AlphaFoldDB" id="A0A382E837"/>
<dbReference type="CDD" id="cd10322">
    <property type="entry name" value="SLC5sbd"/>
    <property type="match status" value="1"/>
</dbReference>
<keyword evidence="5 12" id="KW-0812">Transmembrane</keyword>
<gene>
    <name evidence="13" type="ORF">METZ01_LOCUS199393</name>
</gene>
<feature type="transmembrane region" description="Helical" evidence="12">
    <location>
        <begin position="126"/>
        <end position="144"/>
    </location>
</feature>
<dbReference type="EMBL" id="UINC01043056">
    <property type="protein sequence ID" value="SVB46539.1"/>
    <property type="molecule type" value="Genomic_DNA"/>
</dbReference>
<evidence type="ECO:0008006" key="14">
    <source>
        <dbReference type="Google" id="ProtNLM"/>
    </source>
</evidence>
<dbReference type="GO" id="GO:0005886">
    <property type="term" value="C:plasma membrane"/>
    <property type="evidence" value="ECO:0007669"/>
    <property type="project" value="UniProtKB-SubCell"/>
</dbReference>
<comment type="similarity">
    <text evidence="2">Belongs to the sodium:solute symporter (SSF) (TC 2.A.21) family.</text>
</comment>
<name>A0A382E837_9ZZZZ</name>
<keyword evidence="8" id="KW-0915">Sodium</keyword>
<reference evidence="13" key="1">
    <citation type="submission" date="2018-05" db="EMBL/GenBank/DDBJ databases">
        <authorList>
            <person name="Lanie J.A."/>
            <person name="Ng W.-L."/>
            <person name="Kazmierczak K.M."/>
            <person name="Andrzejewski T.M."/>
            <person name="Davidsen T.M."/>
            <person name="Wayne K.J."/>
            <person name="Tettelin H."/>
            <person name="Glass J.I."/>
            <person name="Rusch D."/>
            <person name="Podicherti R."/>
            <person name="Tsui H.-C.T."/>
            <person name="Winkler M.E."/>
        </authorList>
    </citation>
    <scope>NUCLEOTIDE SEQUENCE</scope>
</reference>
<feature type="transmembrane region" description="Helical" evidence="12">
    <location>
        <begin position="440"/>
        <end position="460"/>
    </location>
</feature>
<evidence type="ECO:0000256" key="4">
    <source>
        <dbReference type="ARBA" id="ARBA00022475"/>
    </source>
</evidence>
<sequence length="488" mass="53337">MTEILPFGPAALSVIFIYILSLIGIGWVGYRAREDNSMKDFYLAGRGFGFLVLLLTLYATQYSGNTLFGFTGKAYRIGFSWVMSLHFMTAIVACYLIFAPKLYHHAKQKGYITPVDFLEDRFRSSAISLIAAFVMIAALINYALAQLMAMGRAFQGLVSINPVQAYICGVIFLAIIMGIYETLGGLRAVAWTDVIQGSVLMYGFAVMLLLVFTRYGTIGIATEQIFRNADPEIVKKAMPPDWQRIREWLSYILVVGLGGALYPQAIQRIYAARSATVLRRSLTVMAFFPLTTTLVALIVGVMAIAHHPGLKGAQADQILMVICRQVQSGSTFGYWLVVILFAAVLAAIMSTADSALLTISSIFTKDLYARFIKHQLPEEELTKIGKLISWIVIGVLVGLAILLQENTTLVKLLDRKFDMLVQLAPAFMIGINWRGLQTKPVLVGLSVGLVVSIGLALLGYGKISGIHAGIFGLGFNLLISVGGSVISK</sequence>
<keyword evidence="11" id="KW-0739">Sodium transport</keyword>
<evidence type="ECO:0000256" key="7">
    <source>
        <dbReference type="ARBA" id="ARBA00022989"/>
    </source>
</evidence>
<evidence type="ECO:0000256" key="1">
    <source>
        <dbReference type="ARBA" id="ARBA00004651"/>
    </source>
</evidence>
<evidence type="ECO:0000256" key="9">
    <source>
        <dbReference type="ARBA" id="ARBA00023065"/>
    </source>
</evidence>